<dbReference type="Proteomes" id="UP000012317">
    <property type="component" value="Unassembled WGS sequence"/>
</dbReference>
<protein>
    <recommendedName>
        <fullName evidence="3">Lipoprotein</fullName>
    </recommendedName>
</protein>
<gene>
    <name evidence="1" type="ORF">pgond44_10556</name>
</gene>
<comment type="caution">
    <text evidence="1">The sequence shown here is derived from an EMBL/GenBank/DDBJ whole genome shotgun (WGS) entry which is preliminary data.</text>
</comment>
<accession>N1WPX0</accession>
<dbReference type="STRING" id="1189619.pgond44_10556"/>
<dbReference type="RefSeq" id="WP_003441322.1">
    <property type="nucleotide sequence ID" value="NZ_APLF01000009.1"/>
</dbReference>
<reference evidence="1 2" key="1">
    <citation type="journal article" date="2014" name="Genome Biol. Evol.">
        <title>Extensive gene acquisition in the extremely psychrophilic bacterial species Psychroflexus torquis and the link to sea-ice ecosystem specialism.</title>
        <authorList>
            <person name="Feng S."/>
            <person name="Powell S.M."/>
            <person name="Wilson R."/>
            <person name="Bowman J.P."/>
        </authorList>
    </citation>
    <scope>NUCLEOTIDE SEQUENCE [LARGE SCALE GENOMIC DNA]</scope>
    <source>
        <strain evidence="1 2">ACAM 44</strain>
    </source>
</reference>
<dbReference type="eggNOG" id="ENOG5033NIS">
    <property type="taxonomic scope" value="Bacteria"/>
</dbReference>
<dbReference type="EMBL" id="APLF01000009">
    <property type="protein sequence ID" value="EMY80995.1"/>
    <property type="molecule type" value="Genomic_DNA"/>
</dbReference>
<proteinExistence type="predicted"/>
<dbReference type="PROSITE" id="PS51257">
    <property type="entry name" value="PROKAR_LIPOPROTEIN"/>
    <property type="match status" value="1"/>
</dbReference>
<organism evidence="1 2">
    <name type="scientific">Psychroflexus gondwanensis ACAM 44</name>
    <dbReference type="NCBI Taxonomy" id="1189619"/>
    <lineage>
        <taxon>Bacteria</taxon>
        <taxon>Pseudomonadati</taxon>
        <taxon>Bacteroidota</taxon>
        <taxon>Flavobacteriia</taxon>
        <taxon>Flavobacteriales</taxon>
        <taxon>Flavobacteriaceae</taxon>
        <taxon>Psychroflexus</taxon>
    </lineage>
</organism>
<evidence type="ECO:0008006" key="3">
    <source>
        <dbReference type="Google" id="ProtNLM"/>
    </source>
</evidence>
<sequence>MRAIVLVFCILIMVLSCAPYKPARIKLNGGETIDVTGKADDGYFVYKTPNSNSQKVHASDIDYLEMKNNRNEISKFKYLKVASKNKYLLMEEEIEGPVSLYIITSEFYGDPFAAGMSRLQSTIVNHYVRKEQNGKVVFLSSNHFANDNLAKIGPSFFKDCPELVNKIKTEEFTKKQIEEIVNYYNQNCFVN</sequence>
<evidence type="ECO:0000313" key="1">
    <source>
        <dbReference type="EMBL" id="EMY80995.1"/>
    </source>
</evidence>
<evidence type="ECO:0000313" key="2">
    <source>
        <dbReference type="Proteomes" id="UP000012317"/>
    </source>
</evidence>
<dbReference type="AlphaFoldDB" id="N1WPX0"/>
<name>N1WPX0_9FLAO</name>
<keyword evidence="2" id="KW-1185">Reference proteome</keyword>